<dbReference type="InterPro" id="IPR053022">
    <property type="entry name" value="Chloroplast_translocon_comp"/>
</dbReference>
<feature type="region of interest" description="Disordered" evidence="5">
    <location>
        <begin position="617"/>
        <end position="673"/>
    </location>
</feature>
<evidence type="ECO:0000256" key="1">
    <source>
        <dbReference type="ARBA" id="ARBA00004167"/>
    </source>
</evidence>
<dbReference type="GO" id="GO:0005886">
    <property type="term" value="C:plasma membrane"/>
    <property type="evidence" value="ECO:0007669"/>
    <property type="project" value="InterPro"/>
</dbReference>
<comment type="caution">
    <text evidence="8">The sequence shown here is derived from an EMBL/GenBank/DDBJ whole genome shotgun (WGS) entry which is preliminary data.</text>
</comment>
<proteinExistence type="predicted"/>
<feature type="compositionally biased region" description="Polar residues" evidence="5">
    <location>
        <begin position="617"/>
        <end position="643"/>
    </location>
</feature>
<feature type="compositionally biased region" description="Polar residues" evidence="5">
    <location>
        <begin position="536"/>
        <end position="546"/>
    </location>
</feature>
<feature type="region of interest" description="Disordered" evidence="5">
    <location>
        <begin position="1"/>
        <end position="32"/>
    </location>
</feature>
<evidence type="ECO:0000256" key="4">
    <source>
        <dbReference type="ARBA" id="ARBA00023136"/>
    </source>
</evidence>
<accession>A0A1L9QNH1</accession>
<feature type="region of interest" description="Disordered" evidence="5">
    <location>
        <begin position="305"/>
        <end position="330"/>
    </location>
</feature>
<dbReference type="EMBL" id="MLAW01000035">
    <property type="protein sequence ID" value="OJJ24214.1"/>
    <property type="molecule type" value="Genomic_DNA"/>
</dbReference>
<evidence type="ECO:0000256" key="3">
    <source>
        <dbReference type="ARBA" id="ARBA00022989"/>
    </source>
</evidence>
<evidence type="ECO:0000256" key="5">
    <source>
        <dbReference type="SAM" id="MobiDB-lite"/>
    </source>
</evidence>
<feature type="compositionally biased region" description="Acidic residues" evidence="5">
    <location>
        <begin position="13"/>
        <end position="31"/>
    </location>
</feature>
<gene>
    <name evidence="8" type="ORF">BI308_17760</name>
</gene>
<comment type="subcellular location">
    <subcellularLocation>
        <location evidence="1">Membrane</location>
        <topology evidence="1">Single-pass membrane protein</topology>
    </subcellularLocation>
</comment>
<feature type="compositionally biased region" description="Polar residues" evidence="5">
    <location>
        <begin position="492"/>
        <end position="528"/>
    </location>
</feature>
<reference evidence="8" key="1">
    <citation type="submission" date="2016-10" db="EMBL/GenBank/DDBJ databases">
        <title>CRISPR-Cas defence system in Roseofilum reptotaenium: evidence of a bacteriophage-cyanobacterium arms race in the coral black band disease.</title>
        <authorList>
            <person name="Buerger P."/>
            <person name="Wood-Charlson E.M."/>
            <person name="Weynberg K.D."/>
            <person name="Willis B."/>
            <person name="Van Oppen M.J."/>
        </authorList>
    </citation>
    <scope>NUCLEOTIDE SEQUENCE [LARGE SCALE GENOMIC DNA]</scope>
    <source>
        <strain evidence="8">AO1-A</strain>
    </source>
</reference>
<feature type="region of interest" description="Disordered" evidence="5">
    <location>
        <begin position="483"/>
        <end position="546"/>
    </location>
</feature>
<evidence type="ECO:0000256" key="2">
    <source>
        <dbReference type="ARBA" id="ARBA00022692"/>
    </source>
</evidence>
<dbReference type="STRING" id="1925591.BI308_17760"/>
<name>A0A1L9QNH1_9CYAN</name>
<evidence type="ECO:0000259" key="7">
    <source>
        <dbReference type="Pfam" id="PF04357"/>
    </source>
</evidence>
<sequence length="2079" mass="222424">MTTPNDPNQLPESDLELIDTEDQEEQWEDADEPGKWRRWAGWGLGGVVLLLVAGGAYGWHWVHTGLGPMVAEALSKTLKRPLDIGPVQRVSFNSIRFGPSGLPATATDPDRATVEAVEVKFNPIDVIDNEINLDLTLINPQVHLEEDAEHKWLNLDLAQEEPKEGQFKINVIKAGVQNATVVLVPWKGEGVSFEQSVTFKPIRATAEFFDEYNRISFDATVAQDQSPGEVQAKGEFLNREQRVRVQVRSQDLDLIPLTNLVPNLPPEVALTGGKLNGNINGRINLQDIPSSLLNGTLLVSEIAGEYTLPESKPDETEPEKPEDNDNTEKPQFDITQVPLYLSQGQATLQFQDQLVLVEEGSILYADSLPISLEGGIDLQQGIQIIASLEPVTFETLTETIETELPVQATGEFQVKAKLEGPFEQPLLVGLFETTKPTQIDRVEFAEITSQFAYANSTIAIQGLKLVPTLGGEILGRGELQLPVNEPAHLDPSQDNGGTGSQNPEEANLDPSQDNGGTGSPNFPSSNPDLSEPAPTSAPTENNAPNSQQPFLVFEAQGQNVPVDAIAQLYQVPSDITVGTVSPQIRVIGPLNDLEAIAQTNLAGGQVQAVARLVGLNTGTNPVTANPVNTDTVGAGSPTSPSEDQTTDEPAPTPTPGLEDQNLGEPAPTAIPGIPKVPLQLQTEIRAENIQLANLSSLVPSQLAAPFSGGAQMIVPLENFSLNQVEAIAEGQLNVAGGQVNISSRLQNNQIATLVQANTVQLGQFRSELEQFVPPQQFQLPFAEAAPFTGVAEIVGSLDNPNLSAVQGRLQGTLDLAGGIIRGGGVLQGGQWEAALDINQVQASLLSPQLQLVAREQTFLQSPLTATVNLRGDVNNLSPEAIVAEAKADLDIAGGRVNAIAQVLNGEWKASVRADGVNVDQLSPQVPADVPRLPFSGVANAQGRLDEVSPNSIFAEAQGFVNVGNSVVNVEAIARQGQWQAKMNAEQVELDQLGLPLPPQFQRLTGAGQMIAGGRLDNFDPTAIQAQGEVLLSKLPILEQGPFKSQIAWNGRSLDIVAAAGSVVVPSQASVRAGSPNFSLSNPDAPTAPVSGLVAVGQIVPNFQDLMASRYNFTTEVADFNLATLPFTVPDAVAVQGQVDFAGRIAGTGLQPNLDGQMRLRNVVVNQIAFDPVIEGPIQFTPSQGAAIALKGESDEISAVIDPTFMPESFTFKLGEAIATGQRTPASEGSDLTHFQVDVAQFPLELVNLIPTATPLGPIAGTASGNFNLSFPQIFDPMAIVAQGEIQLDKPSIGTVEAEILTATLNYSGGQGELTDTQLKIGESEYNLQGAVNLTDLSDPQFNAEVKIAQGSVQDVLQALQIFDLEDIAQGFSPPTGTAADLGVLTVDRSQRTVEEQLRRFSEILKLQDLRQQERDRFPIPTLAQLQGGFDGDIKISGSLKQGLSADIDLLGENWEWGKYSFNPIIVKGTLKDNVLTLLPVRINSNEGLITFSGQVGGEQQSGQLKVEDVPVDLIQQFIPDLPVDLTGKINTTATLLGGSLQNPQVIGNLALSDGTLNEAPIQEATGNFSLADGRLRFGGKLLVTGDSPVTLTGSIPSPLPFGSVSPISQDIQLDLNLENEGLGILNVLTRQQVNWVTGSGNVNIKVSGTVDNPIALGEATIADATLQSQSLSEPMTNVNGTVKFNGEKVFIEKLTGDFSKGKIEVAGFIPLSDPDLPLSEEEENLPLKIQLQELDFNFQDIYNGGVNGKIEIVGAALEPVIKGNIILTQGKILPAEAAKLQKTDREDLVSSSNSLVPVFDSFDIDLTDGIAILQPGFVDIRGEGTLTINGPIDDIRADGEIDINRGFINIISTQFRVNREYENKARFIPSQGLDPDLDLVLEASISEVRGSRQPEVLFWGQNEIDDTPPLDNNDTETVRIQAAVTGPASQLENNLELTSSPVRSRSEIIALIGGGFLNTIGGGGNTTLALVNIAGSTILSNLQTTLGEALGLTELRVYPVENRSRRGAIGVAGEATLDVTRQFSTSLGKNFTSSDPFRLRFRYRLSENLVLRAATDLGGEESGRRRTDSRLQFEFRKRF</sequence>
<evidence type="ECO:0000256" key="6">
    <source>
        <dbReference type="SAM" id="Phobius"/>
    </source>
</evidence>
<dbReference type="Pfam" id="PF04357">
    <property type="entry name" value="TamB"/>
    <property type="match status" value="1"/>
</dbReference>
<dbReference type="InterPro" id="IPR007452">
    <property type="entry name" value="TamB_C"/>
</dbReference>
<feature type="domain" description="Translocation and assembly module TamB C-terminal" evidence="7">
    <location>
        <begin position="1694"/>
        <end position="2079"/>
    </location>
</feature>
<keyword evidence="9" id="KW-1185">Reference proteome</keyword>
<keyword evidence="4 6" id="KW-0472">Membrane</keyword>
<organism evidence="8 9">
    <name type="scientific">Roseofilum reptotaenium AO1-A</name>
    <dbReference type="NCBI Taxonomy" id="1925591"/>
    <lineage>
        <taxon>Bacteria</taxon>
        <taxon>Bacillati</taxon>
        <taxon>Cyanobacteriota</taxon>
        <taxon>Cyanophyceae</taxon>
        <taxon>Desertifilales</taxon>
        <taxon>Desertifilaceae</taxon>
        <taxon>Roseofilum</taxon>
    </lineage>
</organism>
<feature type="compositionally biased region" description="Basic and acidic residues" evidence="5">
    <location>
        <begin position="311"/>
        <end position="330"/>
    </location>
</feature>
<dbReference type="PANTHER" id="PTHR34457">
    <property type="entry name" value="EMBRYO DEFECTIVE 2410"/>
    <property type="match status" value="1"/>
</dbReference>
<keyword evidence="3 6" id="KW-1133">Transmembrane helix</keyword>
<dbReference type="GO" id="GO:0009306">
    <property type="term" value="P:protein secretion"/>
    <property type="evidence" value="ECO:0007669"/>
    <property type="project" value="InterPro"/>
</dbReference>
<feature type="transmembrane region" description="Helical" evidence="6">
    <location>
        <begin position="39"/>
        <end position="59"/>
    </location>
</feature>
<evidence type="ECO:0000313" key="9">
    <source>
        <dbReference type="Proteomes" id="UP000183940"/>
    </source>
</evidence>
<protein>
    <recommendedName>
        <fullName evidence="7">Translocation and assembly module TamB C-terminal domain-containing protein</fullName>
    </recommendedName>
</protein>
<evidence type="ECO:0000313" key="8">
    <source>
        <dbReference type="EMBL" id="OJJ24214.1"/>
    </source>
</evidence>
<feature type="compositionally biased region" description="Polar residues" evidence="5">
    <location>
        <begin position="1"/>
        <end position="11"/>
    </location>
</feature>
<keyword evidence="2 6" id="KW-0812">Transmembrane</keyword>
<dbReference type="Proteomes" id="UP000183940">
    <property type="component" value="Unassembled WGS sequence"/>
</dbReference>
<dbReference type="PANTHER" id="PTHR34457:SF3">
    <property type="entry name" value="PROTEIN TIC236, CHLOROPLASTIC"/>
    <property type="match status" value="1"/>
</dbReference>